<evidence type="ECO:0000256" key="3">
    <source>
        <dbReference type="ARBA" id="ARBA00022574"/>
    </source>
</evidence>
<evidence type="ECO:0000256" key="7">
    <source>
        <dbReference type="ARBA" id="ARBA00023069"/>
    </source>
</evidence>
<accession>A0A6P8U6F6</accession>
<dbReference type="RefSeq" id="XP_034066690.1">
    <property type="nucleotide sequence ID" value="XM_034210799.1"/>
</dbReference>
<evidence type="ECO:0000256" key="9">
    <source>
        <dbReference type="ARBA" id="ARBA00023273"/>
    </source>
</evidence>
<dbReference type="Pfam" id="PF00400">
    <property type="entry name" value="WD40"/>
    <property type="match status" value="3"/>
</dbReference>
<dbReference type="InterPro" id="IPR011047">
    <property type="entry name" value="Quinoprotein_ADH-like_sf"/>
</dbReference>
<evidence type="ECO:0000256" key="10">
    <source>
        <dbReference type="ARBA" id="ARBA00055223"/>
    </source>
</evidence>
<keyword evidence="9" id="KW-0966">Cell projection</keyword>
<proteinExistence type="inferred from homology"/>
<comment type="subcellular location">
    <subcellularLocation>
        <location evidence="1">Cytoplasm</location>
        <location evidence="1">Cytoskeleton</location>
        <location evidence="1">Flagellum axoneme</location>
    </subcellularLocation>
</comment>
<dbReference type="SMART" id="SM00320">
    <property type="entry name" value="WD40"/>
    <property type="match status" value="6"/>
</dbReference>
<evidence type="ECO:0000256" key="8">
    <source>
        <dbReference type="ARBA" id="ARBA00023212"/>
    </source>
</evidence>
<feature type="coiled-coil region" evidence="14">
    <location>
        <begin position="1028"/>
        <end position="1062"/>
    </location>
</feature>
<feature type="compositionally biased region" description="Acidic residues" evidence="15">
    <location>
        <begin position="647"/>
        <end position="658"/>
    </location>
</feature>
<evidence type="ECO:0000256" key="6">
    <source>
        <dbReference type="ARBA" id="ARBA00023054"/>
    </source>
</evidence>
<feature type="region of interest" description="Disordered" evidence="15">
    <location>
        <begin position="1744"/>
        <end position="1789"/>
    </location>
</feature>
<evidence type="ECO:0000256" key="11">
    <source>
        <dbReference type="ARBA" id="ARBA00060934"/>
    </source>
</evidence>
<evidence type="ECO:0000313" key="17">
    <source>
        <dbReference type="RefSeq" id="XP_034066690.1"/>
    </source>
</evidence>
<dbReference type="OrthoDB" id="1935234at2759"/>
<dbReference type="KEGG" id="gacu:117542919"/>
<feature type="region of interest" description="Disordered" evidence="15">
    <location>
        <begin position="1226"/>
        <end position="1256"/>
    </location>
</feature>
<evidence type="ECO:0000256" key="13">
    <source>
        <dbReference type="PROSITE-ProRule" id="PRU00221"/>
    </source>
</evidence>
<dbReference type="FunFam" id="2.130.10.10:FF:000401">
    <property type="entry name" value="Cilia- and flagella-associated protein 44"/>
    <property type="match status" value="1"/>
</dbReference>
<sequence>MSEENRTTVGEQTEKRETATQDNGEVMQLESENGSTKQLSESEYYNYEELHSTPYITPDSAIPENLLHLCHCFGYDSGRSGNLQLLDDNTLIFIAGNLLVLLDVSTKEQRYLRSCSGGGIGTIKAHPSKECFAVAEKGIQPSIIMYEYPSLRPFCILRGGTERAYCFVDFNQDGSLLASVGGDPDYMLTLWDWRREEVMLRCKAISQEVYRVSFSPYNPGLLTSSGSGHIKFWKMADTYTGLKLQGLMGNFGKTAATDIKGYVDLPDGKVVSGSDWGNLLLWEGNAIKVEICRKGGGKCHAGMVQPFALEDGQLMTIGYDGAVRGWDFESIDTADSTGDSGRFELEPMNELLVGHNVCLSSVVKSSQPSDSFICFAQDTSGAIWKLDLSFTYTTPDPECLFSFHAGAIQGLDVSRISHLMATTTLDRTVKVFDFLAKRELTSSRFNQGGTALSWAPTLVNQIGSLLVTGFEDGVVRLLELYDPQRLNVVTGRIPKGDAKLRLKQAFKPHRAPVTAVAYERNGEILATGSSDSTVFFFTVGGKYKPIGFVRVPGPVQALEWTPHSHGENRLLILCQSGHVVEVHPPDPEVQRPGITFHLPELSSRTFRFRSIKSRIKREQEIARRQAAKDKKQKEREERLKESKQPDLEPEEDEEEVAEELPSIFIPKPPSPLYCGFYSSPGHFWLSMGGYDSGFLYHCQFSEEQDQDPLQRQDEPFDFLPVLNADDDPIRSFTFSSDRQLLLCGMHSGSIRVYPLQPGDHSLSSMQAYWALSVHDNQYGHLRHIRCSYDDLLVLTAGDDGNFFSFSLLPPEELKKGMQRKKAKVPSPRVGLENEALAQDIEDPAACSIESEKQKLDKDRQRREAELKIAAKQNKLAELNKKFQQLLITNQRLPEHVRLKPEELQLHPCFSEQAEREKAQQVRLVREQVAWEEERCSIALRKMQDWFKDSLSKVVTVVAICSDHRVSTYSLPTLPEHSAQLRHQTRPGWPEGDGAAAAEHGRPRVEPAKDSSMLEEEDLRPLVVGSEGVKLGDRQMERLRKAAEKAEQARAKIEKRKQEWAQLYAEKPSENCEDPQDVQAIVEAKENLGDLKLKSDKDFTMPKHLRMNAERKSTELIGLEKKIREKQAEMNQRIVALRDSKVRLVSQLHSQTQQVLTVQLCLPAHLHRPPPTLPAILPEETPEKRLQFNRATLERYRRLRDQRMQSMEQDEQEDSTYILAQLEKEVGREEGTLSQSASSVTREEEEEEGAELSELEEELRREEEIRLLHEQDSLLEQMESSVGQFDAELVLLRHQKLLLDWQLKLADLRELTLYQELLLLKEFERREGSMQENLSARTKEEISITSKLEEYNEQLEVKRADIVKLQEREKALHAAFYASLGEDNKFEEFLTKVFKKKIKRVKKKEPTGNEEEENEEDSDDDSDWDNDDDDFDSGSDEGGAALDNVCPPGCVPALFGNTLQLRERRMDLEELLVEEKKSAEILRKECTMLVKKEKSVKSSQKAAEDDLELVNREKQQKINELDVVVPLRLHQIMLLLTAQCRLDQSPALVLDMTELTRLQDRIKQLQEEKSQQKELYIDARKQYVGLTHDRKDMKVKIKVLEKQCHELMMMKFGREVDLEALQTLSGNRRLEELKQEKLLREAAYAKEIKQWDAKVEEARDRLMEVTRCNTELVLCMTTLMDQNRELERKINASQKKMGNKSQDYRRGVDQAEIQRLQQLVKTQSQQAEALRREIGLLSHKGGHVLPPAQARLPPIIPLPNPTGRTKTRTQGPGRPLSQVKAPDSSRQGVN</sequence>
<feature type="region of interest" description="Disordered" evidence="15">
    <location>
        <begin position="982"/>
        <end position="1016"/>
    </location>
</feature>
<feature type="repeat" description="WD" evidence="13">
    <location>
        <begin position="506"/>
        <end position="539"/>
    </location>
</feature>
<gene>
    <name evidence="17" type="primary">LOC117542919</name>
</gene>
<organism evidence="16 17">
    <name type="scientific">Gymnodraco acuticeps</name>
    <name type="common">Antarctic dragonfish</name>
    <dbReference type="NCBI Taxonomy" id="8218"/>
    <lineage>
        <taxon>Eukaryota</taxon>
        <taxon>Metazoa</taxon>
        <taxon>Chordata</taxon>
        <taxon>Craniata</taxon>
        <taxon>Vertebrata</taxon>
        <taxon>Euteleostomi</taxon>
        <taxon>Actinopterygii</taxon>
        <taxon>Neopterygii</taxon>
        <taxon>Teleostei</taxon>
        <taxon>Neoteleostei</taxon>
        <taxon>Acanthomorphata</taxon>
        <taxon>Eupercaria</taxon>
        <taxon>Perciformes</taxon>
        <taxon>Notothenioidei</taxon>
        <taxon>Bathydraconidae</taxon>
        <taxon>Gymnodraco</taxon>
    </lineage>
</organism>
<feature type="compositionally biased region" description="Acidic residues" evidence="15">
    <location>
        <begin position="1242"/>
        <end position="1256"/>
    </location>
</feature>
<feature type="region of interest" description="Disordered" evidence="15">
    <location>
        <begin position="1401"/>
        <end position="1443"/>
    </location>
</feature>
<keyword evidence="5 17" id="KW-0282">Flagellum</keyword>
<evidence type="ECO:0000256" key="15">
    <source>
        <dbReference type="SAM" id="MobiDB-lite"/>
    </source>
</evidence>
<dbReference type="SUPFAM" id="SSF50978">
    <property type="entry name" value="WD40 repeat-like"/>
    <property type="match status" value="1"/>
</dbReference>
<evidence type="ECO:0000313" key="16">
    <source>
        <dbReference type="Proteomes" id="UP000515161"/>
    </source>
</evidence>
<feature type="coiled-coil region" evidence="14">
    <location>
        <begin position="852"/>
        <end position="888"/>
    </location>
</feature>
<keyword evidence="3 13" id="KW-0853">WD repeat</keyword>
<feature type="compositionally biased region" description="Basic and acidic residues" evidence="15">
    <location>
        <begin position="623"/>
        <end position="646"/>
    </location>
</feature>
<dbReference type="InParanoid" id="A0A6P8U6F6"/>
<feature type="compositionally biased region" description="Basic and acidic residues" evidence="15">
    <location>
        <begin position="998"/>
        <end position="1008"/>
    </location>
</feature>
<comment type="function">
    <text evidence="10">Flagellar protein involved in sperm flagellum axoneme organization and function.</text>
</comment>
<dbReference type="SUPFAM" id="SSF50998">
    <property type="entry name" value="Quinoprotein alcohol dehydrogenase-like"/>
    <property type="match status" value="1"/>
</dbReference>
<feature type="coiled-coil region" evidence="14">
    <location>
        <begin position="1640"/>
        <end position="1732"/>
    </location>
</feature>
<dbReference type="PANTHER" id="PTHR14885">
    <property type="entry name" value="CILIA- AND FLAGELLA-ASSOCIATED PROTEIN 43-RELATED"/>
    <property type="match status" value="1"/>
</dbReference>
<keyword evidence="16" id="KW-1185">Reference proteome</keyword>
<dbReference type="GeneID" id="117542919"/>
<protein>
    <recommendedName>
        <fullName evidence="12">Cilia- and flagella-associated protein 44</fullName>
    </recommendedName>
</protein>
<evidence type="ECO:0000256" key="5">
    <source>
        <dbReference type="ARBA" id="ARBA00022846"/>
    </source>
</evidence>
<keyword evidence="8" id="KW-0206">Cytoskeleton</keyword>
<comment type="similarity">
    <text evidence="11">Belongs to the CFAP44 family.</text>
</comment>
<dbReference type="Gene3D" id="2.130.10.10">
    <property type="entry name" value="YVTN repeat-like/Quinoprotein amine dehydrogenase"/>
    <property type="match status" value="3"/>
</dbReference>
<feature type="compositionally biased region" description="Acidic residues" evidence="15">
    <location>
        <begin position="1407"/>
        <end position="1434"/>
    </location>
</feature>
<feature type="coiled-coil region" evidence="14">
    <location>
        <begin position="1464"/>
        <end position="1519"/>
    </location>
</feature>
<evidence type="ECO:0000256" key="14">
    <source>
        <dbReference type="SAM" id="Coils"/>
    </source>
</evidence>
<reference evidence="17" key="1">
    <citation type="submission" date="2025-08" db="UniProtKB">
        <authorList>
            <consortium name="RefSeq"/>
        </authorList>
    </citation>
    <scope>IDENTIFICATION</scope>
</reference>
<dbReference type="InterPro" id="IPR015943">
    <property type="entry name" value="WD40/YVTN_repeat-like_dom_sf"/>
</dbReference>
<feature type="region of interest" description="Disordered" evidence="15">
    <location>
        <begin position="1"/>
        <end position="39"/>
    </location>
</feature>
<evidence type="ECO:0000256" key="2">
    <source>
        <dbReference type="ARBA" id="ARBA00022490"/>
    </source>
</evidence>
<evidence type="ECO:0000256" key="1">
    <source>
        <dbReference type="ARBA" id="ARBA00004611"/>
    </source>
</evidence>
<dbReference type="PANTHER" id="PTHR14885:SF3">
    <property type="entry name" value="CILIA- AND FLAGELLA-ASSOCIATED PROTEIN 44"/>
    <property type="match status" value="1"/>
</dbReference>
<dbReference type="GO" id="GO:0060285">
    <property type="term" value="P:cilium-dependent cell motility"/>
    <property type="evidence" value="ECO:0007669"/>
    <property type="project" value="UniProtKB-ARBA"/>
</dbReference>
<dbReference type="Proteomes" id="UP000515161">
    <property type="component" value="Unplaced"/>
</dbReference>
<name>A0A6P8U6F6_GYMAC</name>
<dbReference type="GO" id="GO:0003341">
    <property type="term" value="P:cilium movement"/>
    <property type="evidence" value="ECO:0007669"/>
    <property type="project" value="UniProtKB-ARBA"/>
</dbReference>
<dbReference type="PROSITE" id="PS50082">
    <property type="entry name" value="WD_REPEATS_2"/>
    <property type="match status" value="1"/>
</dbReference>
<keyword evidence="7" id="KW-0969">Cilium</keyword>
<feature type="compositionally biased region" description="Basic and acidic residues" evidence="15">
    <location>
        <begin position="1"/>
        <end position="19"/>
    </location>
</feature>
<evidence type="ECO:0000256" key="4">
    <source>
        <dbReference type="ARBA" id="ARBA00022737"/>
    </source>
</evidence>
<keyword evidence="2" id="KW-0963">Cytoplasm</keyword>
<feature type="coiled-coil region" evidence="14">
    <location>
        <begin position="1547"/>
        <end position="1581"/>
    </location>
</feature>
<feature type="region of interest" description="Disordered" evidence="15">
    <location>
        <begin position="623"/>
        <end position="658"/>
    </location>
</feature>
<dbReference type="InterPro" id="IPR036322">
    <property type="entry name" value="WD40_repeat_dom_sf"/>
</dbReference>
<dbReference type="InterPro" id="IPR001680">
    <property type="entry name" value="WD40_rpt"/>
</dbReference>
<feature type="compositionally biased region" description="Polar residues" evidence="15">
    <location>
        <begin position="30"/>
        <end position="39"/>
    </location>
</feature>
<keyword evidence="4" id="KW-0677">Repeat</keyword>
<keyword evidence="6 14" id="KW-0175">Coiled coil</keyword>
<evidence type="ECO:0000256" key="12">
    <source>
        <dbReference type="ARBA" id="ARBA00074727"/>
    </source>
</evidence>